<organism evidence="1 2">
    <name type="scientific">Limosa lapponica baueri</name>
    <dbReference type="NCBI Taxonomy" id="1758121"/>
    <lineage>
        <taxon>Eukaryota</taxon>
        <taxon>Metazoa</taxon>
        <taxon>Chordata</taxon>
        <taxon>Craniata</taxon>
        <taxon>Vertebrata</taxon>
        <taxon>Euteleostomi</taxon>
        <taxon>Archelosauria</taxon>
        <taxon>Archosauria</taxon>
        <taxon>Dinosauria</taxon>
        <taxon>Saurischia</taxon>
        <taxon>Theropoda</taxon>
        <taxon>Coelurosauria</taxon>
        <taxon>Aves</taxon>
        <taxon>Neognathae</taxon>
        <taxon>Neoaves</taxon>
        <taxon>Charadriiformes</taxon>
        <taxon>Scolopacidae</taxon>
        <taxon>Limosa</taxon>
    </lineage>
</organism>
<dbReference type="Proteomes" id="UP000233556">
    <property type="component" value="Unassembled WGS sequence"/>
</dbReference>
<dbReference type="GO" id="GO:0003964">
    <property type="term" value="F:RNA-directed DNA polymerase activity"/>
    <property type="evidence" value="ECO:0007669"/>
    <property type="project" value="UniProtKB-KW"/>
</dbReference>
<keyword evidence="1" id="KW-0548">Nucleotidyltransferase</keyword>
<protein>
    <submittedName>
        <fullName evidence="1">Rna-directed dna polymerase from mobile element jockey-like</fullName>
    </submittedName>
</protein>
<dbReference type="PANTHER" id="PTHR33332">
    <property type="entry name" value="REVERSE TRANSCRIPTASE DOMAIN-CONTAINING PROTEIN"/>
    <property type="match status" value="1"/>
</dbReference>
<proteinExistence type="predicted"/>
<name>A0A2I0U4L4_LIMLA</name>
<keyword evidence="1" id="KW-0808">Transferase</keyword>
<dbReference type="OrthoDB" id="10056483at2759"/>
<accession>A0A2I0U4L4</accession>
<dbReference type="AlphaFoldDB" id="A0A2I0U4L4"/>
<reference evidence="2" key="2">
    <citation type="submission" date="2017-12" db="EMBL/GenBank/DDBJ databases">
        <title>Genome sequence of the Bar-tailed Godwit (Limosa lapponica baueri).</title>
        <authorList>
            <person name="Lima N.C.B."/>
            <person name="Parody-Merino A.M."/>
            <person name="Battley P.F."/>
            <person name="Fidler A.E."/>
            <person name="Prosdocimi F."/>
        </authorList>
    </citation>
    <scope>NUCLEOTIDE SEQUENCE [LARGE SCALE GENOMIC DNA]</scope>
</reference>
<keyword evidence="2" id="KW-1185">Reference proteome</keyword>
<reference evidence="2" key="1">
    <citation type="submission" date="2017-11" db="EMBL/GenBank/DDBJ databases">
        <authorList>
            <person name="Lima N.C."/>
            <person name="Parody-Merino A.M."/>
            <person name="Battley P.F."/>
            <person name="Fidler A.E."/>
            <person name="Prosdocimi F."/>
        </authorList>
    </citation>
    <scope>NUCLEOTIDE SEQUENCE [LARGE SCALE GENOMIC DNA]</scope>
</reference>
<dbReference type="EMBL" id="KZ506184">
    <property type="protein sequence ID" value="PKU40951.1"/>
    <property type="molecule type" value="Genomic_DNA"/>
</dbReference>
<evidence type="ECO:0000313" key="1">
    <source>
        <dbReference type="EMBL" id="PKU40951.1"/>
    </source>
</evidence>
<gene>
    <name evidence="1" type="ORF">llap_8737</name>
</gene>
<evidence type="ECO:0000313" key="2">
    <source>
        <dbReference type="Proteomes" id="UP000233556"/>
    </source>
</evidence>
<keyword evidence="1" id="KW-0695">RNA-directed DNA polymerase</keyword>
<sequence length="118" mass="12831">MSKWWPVMSVVPQGLVLGPVLFNIFIGDMGSGIECTFSKFADNTKLRGAVDTLEGRDVMQRNLDRLESSMSLLGIVPSKNGMSLFILPPVNSCLHRTTLKLFGVVHLGTAPELAPKTS</sequence>